<proteinExistence type="predicted"/>
<dbReference type="EMBL" id="BARU01042655">
    <property type="protein sequence ID" value="GAH87208.1"/>
    <property type="molecule type" value="Genomic_DNA"/>
</dbReference>
<accession>X1KZ33</accession>
<evidence type="ECO:0000313" key="1">
    <source>
        <dbReference type="EMBL" id="GAH87208.1"/>
    </source>
</evidence>
<sequence length="133" mass="15437">MILDKNKNIQCRTNTTLKTNCNPLDLEEYRNLIHLDESFINPDPVPEPETDREFLVDELLLYLDSESVKKIEVEEGIELSSYNLKRQKLYSLSMHRWRGRKQPNNHLFAAFTIASHLSVTMSPSHKAHLSATL</sequence>
<reference evidence="1" key="1">
    <citation type="journal article" date="2014" name="Front. Microbiol.">
        <title>High frequency of phylogenetically diverse reductive dehalogenase-homologous genes in deep subseafloor sedimentary metagenomes.</title>
        <authorList>
            <person name="Kawai M."/>
            <person name="Futagami T."/>
            <person name="Toyoda A."/>
            <person name="Takaki Y."/>
            <person name="Nishi S."/>
            <person name="Hori S."/>
            <person name="Arai W."/>
            <person name="Tsubouchi T."/>
            <person name="Morono Y."/>
            <person name="Uchiyama I."/>
            <person name="Ito T."/>
            <person name="Fujiyama A."/>
            <person name="Inagaki F."/>
            <person name="Takami H."/>
        </authorList>
    </citation>
    <scope>NUCLEOTIDE SEQUENCE</scope>
    <source>
        <strain evidence="1">Expedition CK06-06</strain>
    </source>
</reference>
<organism evidence="1">
    <name type="scientific">marine sediment metagenome</name>
    <dbReference type="NCBI Taxonomy" id="412755"/>
    <lineage>
        <taxon>unclassified sequences</taxon>
        <taxon>metagenomes</taxon>
        <taxon>ecological metagenomes</taxon>
    </lineage>
</organism>
<protein>
    <submittedName>
        <fullName evidence="1">Uncharacterized protein</fullName>
    </submittedName>
</protein>
<name>X1KZ33_9ZZZZ</name>
<dbReference type="AlphaFoldDB" id="X1KZ33"/>
<gene>
    <name evidence="1" type="ORF">S03H2_65502</name>
</gene>
<comment type="caution">
    <text evidence="1">The sequence shown here is derived from an EMBL/GenBank/DDBJ whole genome shotgun (WGS) entry which is preliminary data.</text>
</comment>